<dbReference type="EMBL" id="WQNF01000066">
    <property type="protein sequence ID" value="MVT71234.1"/>
    <property type="molecule type" value="Genomic_DNA"/>
</dbReference>
<proteinExistence type="predicted"/>
<protein>
    <submittedName>
        <fullName evidence="1">Uncharacterized protein</fullName>
    </submittedName>
</protein>
<organism evidence="1 2">
    <name type="scientific">Bradyrhizobium pachyrhizi</name>
    <dbReference type="NCBI Taxonomy" id="280333"/>
    <lineage>
        <taxon>Bacteria</taxon>
        <taxon>Pseudomonadati</taxon>
        <taxon>Pseudomonadota</taxon>
        <taxon>Alphaproteobacteria</taxon>
        <taxon>Hyphomicrobiales</taxon>
        <taxon>Nitrobacteraceae</taxon>
        <taxon>Bradyrhizobium</taxon>
    </lineage>
</organism>
<reference evidence="1 2" key="1">
    <citation type="submission" date="2019-12" db="EMBL/GenBank/DDBJ databases">
        <title>Draft genome sequences Bradyrhizobium cajani AMBPC1010, Bradyrhizobium pachyrhizi AMBPC1040 and Bradyrhizobium yuanmingense ALSPC3051, three plant growth promoting strains isolated from nodules of Cajanus cajan L. in Dominican Republic.</title>
        <authorList>
            <person name="Flores-Felix J.D."/>
            <person name="Araujo J."/>
            <person name="Diaz-Alcantara C."/>
            <person name="Gonzalez-Andres F."/>
            <person name="Velazquez E."/>
        </authorList>
    </citation>
    <scope>NUCLEOTIDE SEQUENCE [LARGE SCALE GENOMIC DNA]</scope>
    <source>
        <strain evidence="1 2">1040</strain>
    </source>
</reference>
<dbReference type="RefSeq" id="WP_050632092.1">
    <property type="nucleotide sequence ID" value="NZ_WQNF01000066.1"/>
</dbReference>
<dbReference type="Proteomes" id="UP000436468">
    <property type="component" value="Unassembled WGS sequence"/>
</dbReference>
<keyword evidence="2" id="KW-1185">Reference proteome</keyword>
<accession>A0A844T5B4</accession>
<name>A0A844T5B4_9BRAD</name>
<evidence type="ECO:0000313" key="2">
    <source>
        <dbReference type="Proteomes" id="UP000436468"/>
    </source>
</evidence>
<comment type="caution">
    <text evidence="1">The sequence shown here is derived from an EMBL/GenBank/DDBJ whole genome shotgun (WGS) entry which is preliminary data.</text>
</comment>
<sequence>MALPRVRRVIARLITHRSIIRESGDGYVGDPDYILARADRDDYFPEIQEAISKAAAALAALRKKN</sequence>
<gene>
    <name evidence="1" type="ORF">GPL21_40180</name>
</gene>
<dbReference type="AlphaFoldDB" id="A0A844T5B4"/>
<evidence type="ECO:0000313" key="1">
    <source>
        <dbReference type="EMBL" id="MVT71234.1"/>
    </source>
</evidence>